<feature type="transmembrane region" description="Helical" evidence="5">
    <location>
        <begin position="212"/>
        <end position="239"/>
    </location>
</feature>
<organism evidence="6 7">
    <name type="scientific">Candidatus Collierbacteria bacterium CG10_big_fil_rev_8_21_14_0_10_44_9</name>
    <dbReference type="NCBI Taxonomy" id="1974535"/>
    <lineage>
        <taxon>Bacteria</taxon>
        <taxon>Candidatus Collieribacteriota</taxon>
    </lineage>
</organism>
<keyword evidence="4 5" id="KW-0472">Membrane</keyword>
<evidence type="ECO:0000256" key="5">
    <source>
        <dbReference type="SAM" id="Phobius"/>
    </source>
</evidence>
<keyword evidence="2 5" id="KW-0812">Transmembrane</keyword>
<dbReference type="EMBL" id="PFAF01000042">
    <property type="protein sequence ID" value="PIR98947.1"/>
    <property type="molecule type" value="Genomic_DNA"/>
</dbReference>
<feature type="transmembrane region" description="Helical" evidence="5">
    <location>
        <begin position="146"/>
        <end position="163"/>
    </location>
</feature>
<comment type="caution">
    <text evidence="6">The sequence shown here is derived from an EMBL/GenBank/DDBJ whole genome shotgun (WGS) entry which is preliminary data.</text>
</comment>
<dbReference type="PANTHER" id="PTHR43424">
    <property type="entry name" value="LOCUS PUTATIVE PROTEIN 1-RELATED"/>
    <property type="match status" value="1"/>
</dbReference>
<dbReference type="InterPro" id="IPR002797">
    <property type="entry name" value="Polysacc_synth"/>
</dbReference>
<dbReference type="Proteomes" id="UP000230796">
    <property type="component" value="Unassembled WGS sequence"/>
</dbReference>
<feature type="transmembrane region" description="Helical" evidence="5">
    <location>
        <begin position="169"/>
        <end position="191"/>
    </location>
</feature>
<feature type="transmembrane region" description="Helical" evidence="5">
    <location>
        <begin position="114"/>
        <end position="134"/>
    </location>
</feature>
<feature type="transmembrane region" description="Helical" evidence="5">
    <location>
        <begin position="12"/>
        <end position="31"/>
    </location>
</feature>
<evidence type="ECO:0000256" key="4">
    <source>
        <dbReference type="ARBA" id="ARBA00023136"/>
    </source>
</evidence>
<feature type="transmembrane region" description="Helical" evidence="5">
    <location>
        <begin position="251"/>
        <end position="271"/>
    </location>
</feature>
<reference evidence="7" key="1">
    <citation type="submission" date="2017-09" db="EMBL/GenBank/DDBJ databases">
        <title>Depth-based differentiation of microbial function through sediment-hosted aquifers and enrichment of novel symbionts in the deep terrestrial subsurface.</title>
        <authorList>
            <person name="Probst A.J."/>
            <person name="Ladd B."/>
            <person name="Jarett J.K."/>
            <person name="Geller-Mcgrath D.E."/>
            <person name="Sieber C.M.K."/>
            <person name="Emerson J.B."/>
            <person name="Anantharaman K."/>
            <person name="Thomas B.C."/>
            <person name="Malmstrom R."/>
            <person name="Stieglmeier M."/>
            <person name="Klingl A."/>
            <person name="Woyke T."/>
            <person name="Ryan C.M."/>
            <person name="Banfield J.F."/>
        </authorList>
    </citation>
    <scope>NUCLEOTIDE SEQUENCE [LARGE SCALE GENOMIC DNA]</scope>
</reference>
<evidence type="ECO:0000256" key="2">
    <source>
        <dbReference type="ARBA" id="ARBA00022692"/>
    </source>
</evidence>
<protein>
    <submittedName>
        <fullName evidence="6">Uncharacterized protein</fullName>
    </submittedName>
</protein>
<keyword evidence="3 5" id="KW-1133">Transmembrane helix</keyword>
<evidence type="ECO:0000256" key="1">
    <source>
        <dbReference type="ARBA" id="ARBA00004141"/>
    </source>
</evidence>
<name>A0A2H0VIL6_9BACT</name>
<comment type="subcellular location">
    <subcellularLocation>
        <location evidence="1">Membrane</location>
        <topology evidence="1">Multi-pass membrane protein</topology>
    </subcellularLocation>
</comment>
<dbReference type="InterPro" id="IPR052556">
    <property type="entry name" value="PolySynth_Transporter"/>
</dbReference>
<sequence>MFKKIASNTFAQLTAKFFGAGLTLITTYYTIRLAGLDLYGDLTKILVLVAVGFTAIDFGLNAEGIRSSESEANMRQSTQNIMLTRSLLSFLAVLFLNLVIFSLSGNYSSQVKSIFWLGSLSIIFQGIYTSGNAWFQYKLAYWRPTFSAVVGSLVGTIFTLYFLRSSPTLSNLIFANTLGYLSMAICTLLFLPPEIFKIFARLKPQLSLIAGLLHRSLILGLILTFSVIASKIDTIILGIFRTSGEVGEYGFAYRIFDVILVLPVFVMNIIYPLSIQENRLNSKLKLIKNTTNTLAVIGIFTAILLWIFAPSINFVKPGLTIAISVLKILAYSLPLFYVTAPLMWSLIAQKRDLVVLFIYVVAALLNFVLNMFLIPTYGAISSAWNTGITELFIYLVLLYFSKTIPITK</sequence>
<evidence type="ECO:0000313" key="6">
    <source>
        <dbReference type="EMBL" id="PIR98947.1"/>
    </source>
</evidence>
<dbReference type="Pfam" id="PF01943">
    <property type="entry name" value="Polysacc_synt"/>
    <property type="match status" value="1"/>
</dbReference>
<feature type="transmembrane region" description="Helical" evidence="5">
    <location>
        <begin position="43"/>
        <end position="62"/>
    </location>
</feature>
<feature type="transmembrane region" description="Helical" evidence="5">
    <location>
        <begin position="353"/>
        <end position="374"/>
    </location>
</feature>
<gene>
    <name evidence="6" type="ORF">COT87_02080</name>
</gene>
<dbReference type="GO" id="GO:0016020">
    <property type="term" value="C:membrane"/>
    <property type="evidence" value="ECO:0007669"/>
    <property type="project" value="UniProtKB-SubCell"/>
</dbReference>
<evidence type="ECO:0000256" key="3">
    <source>
        <dbReference type="ARBA" id="ARBA00022989"/>
    </source>
</evidence>
<feature type="transmembrane region" description="Helical" evidence="5">
    <location>
        <begin position="380"/>
        <end position="400"/>
    </location>
</feature>
<dbReference type="AlphaFoldDB" id="A0A2H0VIL6"/>
<feature type="transmembrane region" description="Helical" evidence="5">
    <location>
        <begin position="83"/>
        <end position="102"/>
    </location>
</feature>
<accession>A0A2H0VIL6</accession>
<evidence type="ECO:0000313" key="7">
    <source>
        <dbReference type="Proteomes" id="UP000230796"/>
    </source>
</evidence>
<feature type="transmembrane region" description="Helical" evidence="5">
    <location>
        <begin position="292"/>
        <end position="309"/>
    </location>
</feature>
<proteinExistence type="predicted"/>
<dbReference type="PANTHER" id="PTHR43424:SF1">
    <property type="entry name" value="LOCUS PUTATIVE PROTEIN 1-RELATED"/>
    <property type="match status" value="1"/>
</dbReference>
<feature type="transmembrane region" description="Helical" evidence="5">
    <location>
        <begin position="321"/>
        <end position="346"/>
    </location>
</feature>